<gene>
    <name evidence="3" type="ORF">MATL_G00002800</name>
</gene>
<proteinExistence type="predicted"/>
<feature type="compositionally biased region" description="Polar residues" evidence="1">
    <location>
        <begin position="42"/>
        <end position="51"/>
    </location>
</feature>
<comment type="caution">
    <text evidence="3">The sequence shown here is derived from an EMBL/GenBank/DDBJ whole genome shotgun (WGS) entry which is preliminary data.</text>
</comment>
<evidence type="ECO:0000313" key="3">
    <source>
        <dbReference type="EMBL" id="KAG7491355.1"/>
    </source>
</evidence>
<evidence type="ECO:0000256" key="2">
    <source>
        <dbReference type="SAM" id="Phobius"/>
    </source>
</evidence>
<dbReference type="AlphaFoldDB" id="A0A9D3QEN2"/>
<feature type="region of interest" description="Disordered" evidence="1">
    <location>
        <begin position="28"/>
        <end position="54"/>
    </location>
</feature>
<feature type="transmembrane region" description="Helical" evidence="2">
    <location>
        <begin position="65"/>
        <end position="84"/>
    </location>
</feature>
<organism evidence="3 4">
    <name type="scientific">Megalops atlanticus</name>
    <name type="common">Tarpon</name>
    <name type="synonym">Clupea gigantea</name>
    <dbReference type="NCBI Taxonomy" id="7932"/>
    <lineage>
        <taxon>Eukaryota</taxon>
        <taxon>Metazoa</taxon>
        <taxon>Chordata</taxon>
        <taxon>Craniata</taxon>
        <taxon>Vertebrata</taxon>
        <taxon>Euteleostomi</taxon>
        <taxon>Actinopterygii</taxon>
        <taxon>Neopterygii</taxon>
        <taxon>Teleostei</taxon>
        <taxon>Elopiformes</taxon>
        <taxon>Megalopidae</taxon>
        <taxon>Megalops</taxon>
    </lineage>
</organism>
<keyword evidence="2" id="KW-0812">Transmembrane</keyword>
<keyword evidence="4" id="KW-1185">Reference proteome</keyword>
<keyword evidence="2" id="KW-0472">Membrane</keyword>
<dbReference type="Proteomes" id="UP001046870">
    <property type="component" value="Chromosome 1"/>
</dbReference>
<keyword evidence="2" id="KW-1133">Transmembrane helix</keyword>
<dbReference type="EMBL" id="JAFDVH010000001">
    <property type="protein sequence ID" value="KAG7491355.1"/>
    <property type="molecule type" value="Genomic_DNA"/>
</dbReference>
<name>A0A9D3QEN2_MEGAT</name>
<protein>
    <submittedName>
        <fullName evidence="3">Uncharacterized protein</fullName>
    </submittedName>
</protein>
<evidence type="ECO:0000256" key="1">
    <source>
        <dbReference type="SAM" id="MobiDB-lite"/>
    </source>
</evidence>
<sequence>MTQNHNSQLNLYPAKILAISDRALEQGLRGRTGTQQRDKSITKTCSSSQGDDCQREKCTKDPADYWQFGGGLFFICYVALSLMVQIH</sequence>
<accession>A0A9D3QEN2</accession>
<evidence type="ECO:0000313" key="4">
    <source>
        <dbReference type="Proteomes" id="UP001046870"/>
    </source>
</evidence>
<reference evidence="3" key="1">
    <citation type="submission" date="2021-01" db="EMBL/GenBank/DDBJ databases">
        <authorList>
            <person name="Zahm M."/>
            <person name="Roques C."/>
            <person name="Cabau C."/>
            <person name="Klopp C."/>
            <person name="Donnadieu C."/>
            <person name="Jouanno E."/>
            <person name="Lampietro C."/>
            <person name="Louis A."/>
            <person name="Herpin A."/>
            <person name="Echchiki A."/>
            <person name="Berthelot C."/>
            <person name="Parey E."/>
            <person name="Roest-Crollius H."/>
            <person name="Braasch I."/>
            <person name="Postlethwait J."/>
            <person name="Bobe J."/>
            <person name="Montfort J."/>
            <person name="Bouchez O."/>
            <person name="Begum T."/>
            <person name="Mejri S."/>
            <person name="Adams A."/>
            <person name="Chen W.-J."/>
            <person name="Guiguen Y."/>
        </authorList>
    </citation>
    <scope>NUCLEOTIDE SEQUENCE</scope>
    <source>
        <strain evidence="3">YG-15Mar2019-1</strain>
        <tissue evidence="3">Brain</tissue>
    </source>
</reference>